<keyword evidence="2" id="KW-0378">Hydrolase</keyword>
<comment type="caution">
    <text evidence="4">The sequence shown here is derived from an EMBL/GenBank/DDBJ whole genome shotgun (WGS) entry which is preliminary data.</text>
</comment>
<dbReference type="EMBL" id="RHHU01000017">
    <property type="protein sequence ID" value="RNB80557.1"/>
    <property type="molecule type" value="Genomic_DNA"/>
</dbReference>
<dbReference type="AlphaFoldDB" id="A0A3M8CZC7"/>
<keyword evidence="5" id="KW-1185">Reference proteome</keyword>
<gene>
    <name evidence="4" type="ORF">EDM59_24835</name>
</gene>
<sequence length="157" mass="17736">MIEELKNVWEEGSEEEQEILRLALQAIRQKRERNSSFISGFLGLKGELVDERTYRFHIPITVFMHNSSGAVHGGLLATLVDSVMGSLVNRSLSPEEYAVTTELKMNYLRPGKGETLRAEATFLHRGQTLVVMEASVYDDRNKRVAHGTGTFMVLKRP</sequence>
<dbReference type="Proteomes" id="UP000269573">
    <property type="component" value="Unassembled WGS sequence"/>
</dbReference>
<dbReference type="GO" id="GO:0047617">
    <property type="term" value="F:fatty acyl-CoA hydrolase activity"/>
    <property type="evidence" value="ECO:0007669"/>
    <property type="project" value="InterPro"/>
</dbReference>
<comment type="similarity">
    <text evidence="1">Belongs to the thioesterase PaaI family.</text>
</comment>
<proteinExistence type="inferred from homology"/>
<dbReference type="InterPro" id="IPR029069">
    <property type="entry name" value="HotDog_dom_sf"/>
</dbReference>
<dbReference type="PANTHER" id="PTHR21660:SF1">
    <property type="entry name" value="ACYL-COENZYME A THIOESTERASE 13"/>
    <property type="match status" value="1"/>
</dbReference>
<feature type="domain" description="Thioesterase" evidence="3">
    <location>
        <begin position="69"/>
        <end position="144"/>
    </location>
</feature>
<dbReference type="PANTHER" id="PTHR21660">
    <property type="entry name" value="THIOESTERASE SUPERFAMILY MEMBER-RELATED"/>
    <property type="match status" value="1"/>
</dbReference>
<dbReference type="SUPFAM" id="SSF54637">
    <property type="entry name" value="Thioesterase/thiol ester dehydrase-isomerase"/>
    <property type="match status" value="1"/>
</dbReference>
<evidence type="ECO:0000313" key="4">
    <source>
        <dbReference type="EMBL" id="RNB80557.1"/>
    </source>
</evidence>
<dbReference type="Pfam" id="PF03061">
    <property type="entry name" value="4HBT"/>
    <property type="match status" value="1"/>
</dbReference>
<dbReference type="Gene3D" id="3.10.129.10">
    <property type="entry name" value="Hotdog Thioesterase"/>
    <property type="match status" value="1"/>
</dbReference>
<evidence type="ECO:0000256" key="2">
    <source>
        <dbReference type="ARBA" id="ARBA00022801"/>
    </source>
</evidence>
<evidence type="ECO:0000313" key="5">
    <source>
        <dbReference type="Proteomes" id="UP000269573"/>
    </source>
</evidence>
<reference evidence="4 5" key="1">
    <citation type="submission" date="2018-10" db="EMBL/GenBank/DDBJ databases">
        <title>Phylogenomics of Brevibacillus.</title>
        <authorList>
            <person name="Dunlap C."/>
        </authorList>
    </citation>
    <scope>NUCLEOTIDE SEQUENCE [LARGE SCALE GENOMIC DNA]</scope>
    <source>
        <strain evidence="4 5">JCM 15774</strain>
    </source>
</reference>
<dbReference type="InterPro" id="IPR006683">
    <property type="entry name" value="Thioestr_dom"/>
</dbReference>
<protein>
    <submittedName>
        <fullName evidence="4">PaaI family thioesterase</fullName>
    </submittedName>
</protein>
<dbReference type="InterPro" id="IPR039298">
    <property type="entry name" value="ACOT13"/>
</dbReference>
<accession>A0A3M8CZC7</accession>
<name>A0A3M8CZC7_9BACL</name>
<dbReference type="CDD" id="cd03443">
    <property type="entry name" value="PaaI_thioesterase"/>
    <property type="match status" value="1"/>
</dbReference>
<organism evidence="4 5">
    <name type="scientific">Brevibacillus nitrificans</name>
    <dbReference type="NCBI Taxonomy" id="651560"/>
    <lineage>
        <taxon>Bacteria</taxon>
        <taxon>Bacillati</taxon>
        <taxon>Bacillota</taxon>
        <taxon>Bacilli</taxon>
        <taxon>Bacillales</taxon>
        <taxon>Paenibacillaceae</taxon>
        <taxon>Brevibacillus</taxon>
    </lineage>
</organism>
<evidence type="ECO:0000259" key="3">
    <source>
        <dbReference type="Pfam" id="PF03061"/>
    </source>
</evidence>
<dbReference type="RefSeq" id="WP_122926068.1">
    <property type="nucleotide sequence ID" value="NZ_RHHU01000017.1"/>
</dbReference>
<dbReference type="NCBIfam" id="TIGR00369">
    <property type="entry name" value="unchar_dom_1"/>
    <property type="match status" value="1"/>
</dbReference>
<evidence type="ECO:0000256" key="1">
    <source>
        <dbReference type="ARBA" id="ARBA00008324"/>
    </source>
</evidence>
<dbReference type="InterPro" id="IPR003736">
    <property type="entry name" value="PAAI_dom"/>
</dbReference>